<evidence type="ECO:0000256" key="1">
    <source>
        <dbReference type="SAM" id="Coils"/>
    </source>
</evidence>
<evidence type="ECO:0000313" key="3">
    <source>
        <dbReference type="EMBL" id="KAK9773738.1"/>
    </source>
</evidence>
<feature type="region of interest" description="Disordered" evidence="2">
    <location>
        <begin position="1"/>
        <end position="196"/>
    </location>
</feature>
<feature type="compositionally biased region" description="Polar residues" evidence="2">
    <location>
        <begin position="8"/>
        <end position="22"/>
    </location>
</feature>
<feature type="region of interest" description="Disordered" evidence="2">
    <location>
        <begin position="566"/>
        <end position="651"/>
    </location>
</feature>
<evidence type="ECO:0000313" key="4">
    <source>
        <dbReference type="Proteomes" id="UP001465668"/>
    </source>
</evidence>
<feature type="compositionally biased region" description="Acidic residues" evidence="2">
    <location>
        <begin position="567"/>
        <end position="579"/>
    </location>
</feature>
<feature type="compositionally biased region" description="Basic and acidic residues" evidence="2">
    <location>
        <begin position="580"/>
        <end position="603"/>
    </location>
</feature>
<feature type="coiled-coil region" evidence="1">
    <location>
        <begin position="386"/>
        <end position="413"/>
    </location>
</feature>
<dbReference type="Proteomes" id="UP001465668">
    <property type="component" value="Unassembled WGS sequence"/>
</dbReference>
<feature type="compositionally biased region" description="Polar residues" evidence="2">
    <location>
        <begin position="100"/>
        <end position="135"/>
    </location>
</feature>
<feature type="compositionally biased region" description="Polar residues" evidence="2">
    <location>
        <begin position="69"/>
        <end position="80"/>
    </location>
</feature>
<name>A0ABR2XIU7_9PEZI</name>
<gene>
    <name evidence="3" type="ORF">SCAR479_09684</name>
</gene>
<feature type="compositionally biased region" description="Polar residues" evidence="2">
    <location>
        <begin position="331"/>
        <end position="348"/>
    </location>
</feature>
<feature type="region of interest" description="Disordered" evidence="2">
    <location>
        <begin position="422"/>
        <end position="442"/>
    </location>
</feature>
<feature type="region of interest" description="Disordered" evidence="2">
    <location>
        <begin position="257"/>
        <end position="310"/>
    </location>
</feature>
<organism evidence="3 4">
    <name type="scientific">Seiridium cardinale</name>
    <dbReference type="NCBI Taxonomy" id="138064"/>
    <lineage>
        <taxon>Eukaryota</taxon>
        <taxon>Fungi</taxon>
        <taxon>Dikarya</taxon>
        <taxon>Ascomycota</taxon>
        <taxon>Pezizomycotina</taxon>
        <taxon>Sordariomycetes</taxon>
        <taxon>Xylariomycetidae</taxon>
        <taxon>Amphisphaeriales</taxon>
        <taxon>Sporocadaceae</taxon>
        <taxon>Seiridium</taxon>
    </lineage>
</organism>
<evidence type="ECO:0000256" key="2">
    <source>
        <dbReference type="SAM" id="MobiDB-lite"/>
    </source>
</evidence>
<protein>
    <submittedName>
        <fullName evidence="3">Uncharacterized protein</fullName>
    </submittedName>
</protein>
<feature type="region of interest" description="Disordered" evidence="2">
    <location>
        <begin position="329"/>
        <end position="375"/>
    </location>
</feature>
<dbReference type="EMBL" id="JARVKM010000048">
    <property type="protein sequence ID" value="KAK9773738.1"/>
    <property type="molecule type" value="Genomic_DNA"/>
</dbReference>
<comment type="caution">
    <text evidence="3">The sequence shown here is derived from an EMBL/GenBank/DDBJ whole genome shotgun (WGS) entry which is preliminary data.</text>
</comment>
<sequence length="651" mass="70832">MRVGLFKSPSSAGRPQGAQSNIRGKVISGPIPIPNPADDDEFPMRQPGTGLATPLGNEGASKLLVPPERSSTLETDSTTGPGPKAMHEERTGTPLRPAPKQTSDTSGSPAQGRTTSTLRYSTVSTGTDTDQSRSAPQRKKSTLRGTLSRLFGRKKARQSLGTHHEDPASSAQHRSDPPALGRALAKEGEPKRSASLPITEFDRALRSHSVGLDDIIAIESARNSLTGEPLRYRRRAATTSSRLYVRRSRELDALVGLSPRPASTHGRTAQDGLDQSDPENIGRAITSDVSMQHRRSRSLSQLRTVAEASTQRNRKDEIRYWRESYDPGFHSPTSSSAVVENENGSGNDDTGHITLDIPEPLVDEPSKTPPRPFNFGPFVGMKITQAASLEERVATLESRNEKLEKLVAQLFEVVRGVNTYQNLTHRDPHPQPSAPSTSYTSSTMAPALYSTAANEDRLPSRYTSSRHSNDSFGEGVTFIGSLPPGPPPLNRPTSTATVRGATSLPTLAREALSDDRYTTLFALLETERASRQYLEAQVTRLSQKIDFLTRPPQKVDSSRVAYSVFEHDDDDDDDDDDEGHENAANDDHSESEAFETPHEEHPQHGFGAFGEELVGDDADGSRKKAARTLSLSQLTMGKPRRPASAESGVEL</sequence>
<reference evidence="3 4" key="1">
    <citation type="submission" date="2024-02" db="EMBL/GenBank/DDBJ databases">
        <title>First draft genome assembly of two strains of Seiridium cardinale.</title>
        <authorList>
            <person name="Emiliani G."/>
            <person name="Scali E."/>
        </authorList>
    </citation>
    <scope>NUCLEOTIDE SEQUENCE [LARGE SCALE GENOMIC DNA]</scope>
    <source>
        <strain evidence="3 4">BM-138-000479</strain>
    </source>
</reference>
<keyword evidence="4" id="KW-1185">Reference proteome</keyword>
<accession>A0ABR2XIU7</accession>
<proteinExistence type="predicted"/>
<keyword evidence="1" id="KW-0175">Coiled coil</keyword>